<dbReference type="PANTHER" id="PTHR31118:SF12">
    <property type="entry name" value="CYCLASE-LIKE PROTEIN 2"/>
    <property type="match status" value="1"/>
</dbReference>
<dbReference type="SUPFAM" id="SSF102198">
    <property type="entry name" value="Putative cyclase"/>
    <property type="match status" value="1"/>
</dbReference>
<dbReference type="InterPro" id="IPR007325">
    <property type="entry name" value="KFase/CYL"/>
</dbReference>
<gene>
    <name evidence="1" type="ORF">CTZ24_25300</name>
</gene>
<dbReference type="GO" id="GO:0004061">
    <property type="term" value="F:arylformamidase activity"/>
    <property type="evidence" value="ECO:0007669"/>
    <property type="project" value="InterPro"/>
</dbReference>
<reference evidence="2" key="1">
    <citation type="submission" date="2017-11" db="EMBL/GenBank/DDBJ databases">
        <title>Genome sequence of Pantoea sp. MSR2.</title>
        <authorList>
            <person name="Nascimento F.X."/>
        </authorList>
    </citation>
    <scope>NUCLEOTIDE SEQUENCE [LARGE SCALE GENOMIC DNA]</scope>
    <source>
        <strain evidence="2">MSR2</strain>
        <plasmid evidence="2">pmsr2c</plasmid>
    </source>
</reference>
<proteinExistence type="predicted"/>
<keyword evidence="1" id="KW-0614">Plasmid</keyword>
<evidence type="ECO:0000313" key="2">
    <source>
        <dbReference type="Proteomes" id="UP000424872"/>
    </source>
</evidence>
<dbReference type="Gene3D" id="3.50.30.50">
    <property type="entry name" value="Putative cyclase"/>
    <property type="match status" value="1"/>
</dbReference>
<dbReference type="InterPro" id="IPR037175">
    <property type="entry name" value="KFase_sf"/>
</dbReference>
<geneLocation type="plasmid" evidence="2">
    <name>pmsr2c</name>
</geneLocation>
<dbReference type="Pfam" id="PF04199">
    <property type="entry name" value="Cyclase"/>
    <property type="match status" value="1"/>
</dbReference>
<dbReference type="EMBL" id="CP024639">
    <property type="protein sequence ID" value="QGR09822.1"/>
    <property type="molecule type" value="Genomic_DNA"/>
</dbReference>
<dbReference type="KEGG" id="ppho:CTZ24_25300"/>
<name>A0AAP9KSG8_9GAMM</name>
<organism evidence="1 2">
    <name type="scientific">Pantoea phytobeneficialis</name>
    <dbReference type="NCBI Taxonomy" id="2052056"/>
    <lineage>
        <taxon>Bacteria</taxon>
        <taxon>Pseudomonadati</taxon>
        <taxon>Pseudomonadota</taxon>
        <taxon>Gammaproteobacteria</taxon>
        <taxon>Enterobacterales</taxon>
        <taxon>Erwiniaceae</taxon>
        <taxon>Pantoea</taxon>
    </lineage>
</organism>
<dbReference type="AlphaFoldDB" id="A0AAP9KSG8"/>
<sequence length="223" mass="24211">MFCGAALATTLPPVKEYIELNHPLHENMTTYPGLSEVELYTRLERGKNGAIIDGIKLLGISGTYIDAPFHADPHGKKISDYDLRQLVNLPVVIVRLPPGEKIFFSSAFQGKNVAGKAVLLMTGRDRLFGTEAYSDNPPYLSAEGAKWLAKNHAALVGIDSVLIDNYNDASSIPAHDILLKNNVVVAEDMTNIGSLMGKNAYLTAVPPRVPMASFPARIFAAVY</sequence>
<evidence type="ECO:0000313" key="1">
    <source>
        <dbReference type="EMBL" id="QGR09822.1"/>
    </source>
</evidence>
<dbReference type="Proteomes" id="UP000424872">
    <property type="component" value="Plasmid pMSR2C"/>
</dbReference>
<dbReference type="PANTHER" id="PTHR31118">
    <property type="entry name" value="CYCLASE-LIKE PROTEIN 2"/>
    <property type="match status" value="1"/>
</dbReference>
<protein>
    <submittedName>
        <fullName evidence="1">Metal-dependent hydrolase</fullName>
    </submittedName>
</protein>
<accession>A0AAP9KSG8</accession>
<keyword evidence="1" id="KW-0378">Hydrolase</keyword>
<dbReference type="GO" id="GO:0019441">
    <property type="term" value="P:L-tryptophan catabolic process to kynurenine"/>
    <property type="evidence" value="ECO:0007669"/>
    <property type="project" value="InterPro"/>
</dbReference>